<evidence type="ECO:0000313" key="2">
    <source>
        <dbReference type="Proteomes" id="UP000811246"/>
    </source>
</evidence>
<protein>
    <submittedName>
        <fullName evidence="1">Uncharacterized protein</fullName>
    </submittedName>
</protein>
<dbReference type="EMBL" id="CM031826">
    <property type="protein sequence ID" value="KAG6725793.1"/>
    <property type="molecule type" value="Genomic_DNA"/>
</dbReference>
<reference evidence="1" key="1">
    <citation type="submission" date="2021-01" db="EMBL/GenBank/DDBJ databases">
        <authorList>
            <person name="Lovell J.T."/>
            <person name="Bentley N."/>
            <person name="Bhattarai G."/>
            <person name="Jenkins J.W."/>
            <person name="Sreedasyam A."/>
            <person name="Alarcon Y."/>
            <person name="Bock C."/>
            <person name="Boston L."/>
            <person name="Carlson J."/>
            <person name="Cervantes K."/>
            <person name="Clermont K."/>
            <person name="Krom N."/>
            <person name="Kubenka K."/>
            <person name="Mamidi S."/>
            <person name="Mattison C."/>
            <person name="Monteros M."/>
            <person name="Pisani C."/>
            <person name="Plott C."/>
            <person name="Rajasekar S."/>
            <person name="Rhein H.S."/>
            <person name="Rohla C."/>
            <person name="Song M."/>
            <person name="Hilaire R.S."/>
            <person name="Shu S."/>
            <person name="Wells L."/>
            <person name="Wang X."/>
            <person name="Webber J."/>
            <person name="Heerema R.J."/>
            <person name="Klein P."/>
            <person name="Conner P."/>
            <person name="Grauke L."/>
            <person name="Grimwood J."/>
            <person name="Schmutz J."/>
            <person name="Randall J.J."/>
        </authorList>
    </citation>
    <scope>NUCLEOTIDE SEQUENCE</scope>
    <source>
        <tissue evidence="1">Leaf</tissue>
    </source>
</reference>
<proteinExistence type="predicted"/>
<gene>
    <name evidence="1" type="ORF">I3842_02G048600</name>
</gene>
<dbReference type="Proteomes" id="UP000811246">
    <property type="component" value="Chromosome 2"/>
</dbReference>
<evidence type="ECO:0000313" key="1">
    <source>
        <dbReference type="EMBL" id="KAG6725793.1"/>
    </source>
</evidence>
<comment type="caution">
    <text evidence="1">The sequence shown here is derived from an EMBL/GenBank/DDBJ whole genome shotgun (WGS) entry which is preliminary data.</text>
</comment>
<organism evidence="1 2">
    <name type="scientific">Carya illinoinensis</name>
    <name type="common">Pecan</name>
    <dbReference type="NCBI Taxonomy" id="32201"/>
    <lineage>
        <taxon>Eukaryota</taxon>
        <taxon>Viridiplantae</taxon>
        <taxon>Streptophyta</taxon>
        <taxon>Embryophyta</taxon>
        <taxon>Tracheophyta</taxon>
        <taxon>Spermatophyta</taxon>
        <taxon>Magnoliopsida</taxon>
        <taxon>eudicotyledons</taxon>
        <taxon>Gunneridae</taxon>
        <taxon>Pentapetalae</taxon>
        <taxon>rosids</taxon>
        <taxon>fabids</taxon>
        <taxon>Fagales</taxon>
        <taxon>Juglandaceae</taxon>
        <taxon>Carya</taxon>
    </lineage>
</organism>
<name>A0A922FSD6_CARIL</name>
<sequence>MVWFCQWLLEDGSQMKENNFINVPPRGRMQQADPKVQCYEPTTMKYLGYFLALTL</sequence>
<dbReference type="AlphaFoldDB" id="A0A922FSD6"/>
<accession>A0A922FSD6</accession>